<evidence type="ECO:0000259" key="2">
    <source>
        <dbReference type="Pfam" id="PF04892"/>
    </source>
</evidence>
<keyword evidence="1" id="KW-0472">Membrane</keyword>
<gene>
    <name evidence="3" type="ORF">F3059_10010</name>
</gene>
<name>A0A6N6M4Y3_9FLAO</name>
<dbReference type="PANTHER" id="PTHR28008:SF1">
    <property type="entry name" value="DOMAIN PROTEIN, PUTATIVE (AFU_ORTHOLOGUE AFUA_3G10980)-RELATED"/>
    <property type="match status" value="1"/>
</dbReference>
<dbReference type="InterPro" id="IPR006976">
    <property type="entry name" value="VanZ-like"/>
</dbReference>
<dbReference type="PANTHER" id="PTHR28008">
    <property type="entry name" value="DOMAIN PROTEIN, PUTATIVE (AFU_ORTHOLOGUE AFUA_3G10980)-RELATED"/>
    <property type="match status" value="1"/>
</dbReference>
<evidence type="ECO:0000313" key="4">
    <source>
        <dbReference type="Proteomes" id="UP000435357"/>
    </source>
</evidence>
<comment type="caution">
    <text evidence="3">The sequence shown here is derived from an EMBL/GenBank/DDBJ whole genome shotgun (WGS) entry which is preliminary data.</text>
</comment>
<dbReference type="Pfam" id="PF04892">
    <property type="entry name" value="VanZ"/>
    <property type="match status" value="1"/>
</dbReference>
<keyword evidence="1" id="KW-0812">Transmembrane</keyword>
<protein>
    <recommendedName>
        <fullName evidence="2">VanZ-like domain-containing protein</fullName>
    </recommendedName>
</protein>
<evidence type="ECO:0000313" key="3">
    <source>
        <dbReference type="EMBL" id="KAB1063394.1"/>
    </source>
</evidence>
<dbReference type="NCBIfam" id="NF037970">
    <property type="entry name" value="vanZ_1"/>
    <property type="match status" value="1"/>
</dbReference>
<feature type="transmembrane region" description="Helical" evidence="1">
    <location>
        <begin position="7"/>
        <end position="28"/>
    </location>
</feature>
<dbReference type="Proteomes" id="UP000435357">
    <property type="component" value="Unassembled WGS sequence"/>
</dbReference>
<evidence type="ECO:0000256" key="1">
    <source>
        <dbReference type="SAM" id="Phobius"/>
    </source>
</evidence>
<feature type="transmembrane region" description="Helical" evidence="1">
    <location>
        <begin position="103"/>
        <end position="121"/>
    </location>
</feature>
<accession>A0A6N6M4Y3</accession>
<organism evidence="3 4">
    <name type="scientific">Salibacter halophilus</name>
    <dbReference type="NCBI Taxonomy" id="1803916"/>
    <lineage>
        <taxon>Bacteria</taxon>
        <taxon>Pseudomonadati</taxon>
        <taxon>Bacteroidota</taxon>
        <taxon>Flavobacteriia</taxon>
        <taxon>Flavobacteriales</taxon>
        <taxon>Salibacteraceae</taxon>
        <taxon>Salibacter</taxon>
    </lineage>
</organism>
<keyword evidence="4" id="KW-1185">Reference proteome</keyword>
<sequence>MLHKLEVYRYAFITAVLIAALSLFPGGQTPKVGIEGLDKVIHFIMYFTLTWFLIQANIKQVIILKLKDSTLLVSFIVAVAYGLLMEIIQGAALDGRSFEWFDILANLTGTIAGIGLFLAVFGNPRCYIIRRCKSNVEQ</sequence>
<reference evidence="3 4" key="1">
    <citation type="submission" date="2019-09" db="EMBL/GenBank/DDBJ databases">
        <title>Genomes of Cryomorphaceae.</title>
        <authorList>
            <person name="Bowman J.P."/>
        </authorList>
    </citation>
    <scope>NUCLEOTIDE SEQUENCE [LARGE SCALE GENOMIC DNA]</scope>
    <source>
        <strain evidence="3 4">KCTC 52047</strain>
    </source>
</reference>
<dbReference type="RefSeq" id="WP_151168801.1">
    <property type="nucleotide sequence ID" value="NZ_WACR01000008.1"/>
</dbReference>
<dbReference type="OrthoDB" id="5472246at2"/>
<keyword evidence="1" id="KW-1133">Transmembrane helix</keyword>
<dbReference type="EMBL" id="WACR01000008">
    <property type="protein sequence ID" value="KAB1063394.1"/>
    <property type="molecule type" value="Genomic_DNA"/>
</dbReference>
<dbReference type="AlphaFoldDB" id="A0A6N6M4Y3"/>
<feature type="transmembrane region" description="Helical" evidence="1">
    <location>
        <begin position="70"/>
        <end position="91"/>
    </location>
</feature>
<proteinExistence type="predicted"/>
<feature type="domain" description="VanZ-like" evidence="2">
    <location>
        <begin position="34"/>
        <end position="119"/>
    </location>
</feature>
<feature type="transmembrane region" description="Helical" evidence="1">
    <location>
        <begin position="40"/>
        <end position="58"/>
    </location>
</feature>